<keyword evidence="3" id="KW-1185">Reference proteome</keyword>
<evidence type="ECO:0000256" key="1">
    <source>
        <dbReference type="SAM" id="MobiDB-lite"/>
    </source>
</evidence>
<organism evidence="2 3">
    <name type="scientific">Solihabitans fulvus</name>
    <dbReference type="NCBI Taxonomy" id="1892852"/>
    <lineage>
        <taxon>Bacteria</taxon>
        <taxon>Bacillati</taxon>
        <taxon>Actinomycetota</taxon>
        <taxon>Actinomycetes</taxon>
        <taxon>Pseudonocardiales</taxon>
        <taxon>Pseudonocardiaceae</taxon>
        <taxon>Solihabitans</taxon>
    </lineage>
</organism>
<protein>
    <submittedName>
        <fullName evidence="2">Uncharacterized protein</fullName>
    </submittedName>
</protein>
<dbReference type="EMBL" id="VUOB01000118">
    <property type="protein sequence ID" value="KAA2247172.1"/>
    <property type="molecule type" value="Genomic_DNA"/>
</dbReference>
<reference evidence="2 3" key="2">
    <citation type="submission" date="2019-09" db="EMBL/GenBank/DDBJ databases">
        <authorList>
            <person name="Jin C."/>
        </authorList>
    </citation>
    <scope>NUCLEOTIDE SEQUENCE [LARGE SCALE GENOMIC DNA]</scope>
    <source>
        <strain evidence="2 3">AN110305</strain>
    </source>
</reference>
<dbReference type="AlphaFoldDB" id="A0A5B2W9M5"/>
<evidence type="ECO:0000313" key="2">
    <source>
        <dbReference type="EMBL" id="KAA2247172.1"/>
    </source>
</evidence>
<proteinExistence type="predicted"/>
<dbReference type="Proteomes" id="UP000323454">
    <property type="component" value="Unassembled WGS sequence"/>
</dbReference>
<sequence>MTVDGYGVEPSEVAVVVAELVGERDTGEQDETWFIHLSSRMALLQAAADHVARLRGDLVAEMVAGSTEREVATRLNLSPSRPGQLARQSRRRGST</sequence>
<gene>
    <name evidence="2" type="ORF">F0L68_40355</name>
</gene>
<name>A0A5B2W9M5_9PSEU</name>
<dbReference type="RefSeq" id="WP_149855205.1">
    <property type="nucleotide sequence ID" value="NZ_VUOB01000118.1"/>
</dbReference>
<feature type="region of interest" description="Disordered" evidence="1">
    <location>
        <begin position="69"/>
        <end position="95"/>
    </location>
</feature>
<comment type="caution">
    <text evidence="2">The sequence shown here is derived from an EMBL/GenBank/DDBJ whole genome shotgun (WGS) entry which is preliminary data.</text>
</comment>
<accession>A0A5B2W9M5</accession>
<reference evidence="2 3" key="1">
    <citation type="submission" date="2019-09" db="EMBL/GenBank/DDBJ databases">
        <title>Goodfellowia gen. nov., a new genus of the Pseudonocardineae related to Actinoalloteichus, containing Goodfellowia coeruleoviolacea gen. nov., comb. nov. gen. nov., comb. nov.</title>
        <authorList>
            <person name="Labeda D."/>
        </authorList>
    </citation>
    <scope>NUCLEOTIDE SEQUENCE [LARGE SCALE GENOMIC DNA]</scope>
    <source>
        <strain evidence="2 3">AN110305</strain>
    </source>
</reference>
<evidence type="ECO:0000313" key="3">
    <source>
        <dbReference type="Proteomes" id="UP000323454"/>
    </source>
</evidence>